<accession>A0A4Y8IXY1</accession>
<dbReference type="EMBL" id="SOPW01000002">
    <property type="protein sequence ID" value="TFB24384.1"/>
    <property type="molecule type" value="Genomic_DNA"/>
</dbReference>
<dbReference type="InterPro" id="IPR029057">
    <property type="entry name" value="PRTase-like"/>
</dbReference>
<dbReference type="PANTHER" id="PTHR47505:SF1">
    <property type="entry name" value="DNA UTILIZATION PROTEIN YHGH"/>
    <property type="match status" value="1"/>
</dbReference>
<dbReference type="RefSeq" id="WP_134338742.1">
    <property type="nucleotide sequence ID" value="NZ_SOPW01000002.1"/>
</dbReference>
<dbReference type="Pfam" id="PF00156">
    <property type="entry name" value="Pribosyltran"/>
    <property type="match status" value="1"/>
</dbReference>
<dbReference type="SUPFAM" id="SSF53271">
    <property type="entry name" value="PRTase-like"/>
    <property type="match status" value="1"/>
</dbReference>
<dbReference type="InterPro" id="IPR051910">
    <property type="entry name" value="ComF/GntX_DNA_util-trans"/>
</dbReference>
<evidence type="ECO:0000256" key="1">
    <source>
        <dbReference type="ARBA" id="ARBA00008007"/>
    </source>
</evidence>
<proteinExistence type="inferred from homology"/>
<reference evidence="3 4" key="1">
    <citation type="submission" date="2019-03" db="EMBL/GenBank/DDBJ databases">
        <authorList>
            <person name="He R.-H."/>
        </authorList>
    </citation>
    <scope>NUCLEOTIDE SEQUENCE [LARGE SCALE GENOMIC DNA]</scope>
    <source>
        <strain evidence="4">SH 714</strain>
    </source>
</reference>
<comment type="caution">
    <text evidence="3">The sequence shown here is derived from an EMBL/GenBank/DDBJ whole genome shotgun (WGS) entry which is preliminary data.</text>
</comment>
<feature type="domain" description="Phosphoribosyltransferase" evidence="2">
    <location>
        <begin position="137"/>
        <end position="225"/>
    </location>
</feature>
<protein>
    <submittedName>
        <fullName evidence="3">ComF family protein</fullName>
    </submittedName>
</protein>
<dbReference type="OrthoDB" id="9779910at2"/>
<evidence type="ECO:0000313" key="3">
    <source>
        <dbReference type="EMBL" id="TFB24384.1"/>
    </source>
</evidence>
<dbReference type="Gene3D" id="3.40.50.2020">
    <property type="match status" value="1"/>
</dbReference>
<dbReference type="Proteomes" id="UP000297975">
    <property type="component" value="Unassembled WGS sequence"/>
</dbReference>
<dbReference type="InterPro" id="IPR000836">
    <property type="entry name" value="PRTase_dom"/>
</dbReference>
<sequence length="227" mass="26504">MHCLICFNTLHEDTTWATLFESKEEIVCESCNEKFERLDLEKHHCQRCMKPISHEVNLCGDCVAWRERMGIDPLSRNISIYSYNEDMKDLMARFKYRGDYELVKVWEQEVTQIYQHYFAGNDFTIVPIPLSEERLSERGFNQAEAIAQLIGPTQSLLIRKHSEKQSKKTKLERMRTSNPFRSKIRNAPRHILLVDDIYTTGTTLRQAGQVLLNSGAQQIFSLTLIRS</sequence>
<evidence type="ECO:0000313" key="4">
    <source>
        <dbReference type="Proteomes" id="UP000297975"/>
    </source>
</evidence>
<organism evidence="3 4">
    <name type="scientific">Filobacillus milosensis</name>
    <dbReference type="NCBI Taxonomy" id="94137"/>
    <lineage>
        <taxon>Bacteria</taxon>
        <taxon>Bacillati</taxon>
        <taxon>Bacillota</taxon>
        <taxon>Bacilli</taxon>
        <taxon>Bacillales</taxon>
        <taxon>Bacillaceae</taxon>
        <taxon>Filobacillus</taxon>
    </lineage>
</organism>
<dbReference type="CDD" id="cd06223">
    <property type="entry name" value="PRTases_typeI"/>
    <property type="match status" value="1"/>
</dbReference>
<gene>
    <name evidence="3" type="ORF">E3U55_02465</name>
</gene>
<evidence type="ECO:0000259" key="2">
    <source>
        <dbReference type="Pfam" id="PF00156"/>
    </source>
</evidence>
<comment type="similarity">
    <text evidence="1">Belongs to the ComF/GntX family.</text>
</comment>
<dbReference type="AlphaFoldDB" id="A0A4Y8IXY1"/>
<dbReference type="PANTHER" id="PTHR47505">
    <property type="entry name" value="DNA UTILIZATION PROTEIN YHGH"/>
    <property type="match status" value="1"/>
</dbReference>
<name>A0A4Y8IXY1_9BACI</name>
<keyword evidence="4" id="KW-1185">Reference proteome</keyword>